<evidence type="ECO:0000256" key="1">
    <source>
        <dbReference type="SAM" id="MobiDB-lite"/>
    </source>
</evidence>
<accession>A0AAW1K0N7</accession>
<evidence type="ECO:0000313" key="3">
    <source>
        <dbReference type="Proteomes" id="UP001458880"/>
    </source>
</evidence>
<dbReference type="Proteomes" id="UP001458880">
    <property type="component" value="Unassembled WGS sequence"/>
</dbReference>
<dbReference type="EMBL" id="JASPKY010000286">
    <property type="protein sequence ID" value="KAK9710967.1"/>
    <property type="molecule type" value="Genomic_DNA"/>
</dbReference>
<evidence type="ECO:0000313" key="2">
    <source>
        <dbReference type="EMBL" id="KAK9710967.1"/>
    </source>
</evidence>
<dbReference type="AlphaFoldDB" id="A0AAW1K0N7"/>
<keyword evidence="3" id="KW-1185">Reference proteome</keyword>
<proteinExistence type="predicted"/>
<organism evidence="2 3">
    <name type="scientific">Popillia japonica</name>
    <name type="common">Japanese beetle</name>
    <dbReference type="NCBI Taxonomy" id="7064"/>
    <lineage>
        <taxon>Eukaryota</taxon>
        <taxon>Metazoa</taxon>
        <taxon>Ecdysozoa</taxon>
        <taxon>Arthropoda</taxon>
        <taxon>Hexapoda</taxon>
        <taxon>Insecta</taxon>
        <taxon>Pterygota</taxon>
        <taxon>Neoptera</taxon>
        <taxon>Endopterygota</taxon>
        <taxon>Coleoptera</taxon>
        <taxon>Polyphaga</taxon>
        <taxon>Scarabaeiformia</taxon>
        <taxon>Scarabaeidae</taxon>
        <taxon>Rutelinae</taxon>
        <taxon>Popillia</taxon>
    </lineage>
</organism>
<reference evidence="2 3" key="1">
    <citation type="journal article" date="2024" name="BMC Genomics">
        <title>De novo assembly and annotation of Popillia japonica's genome with initial clues to its potential as an invasive pest.</title>
        <authorList>
            <person name="Cucini C."/>
            <person name="Boschi S."/>
            <person name="Funari R."/>
            <person name="Cardaioli E."/>
            <person name="Iannotti N."/>
            <person name="Marturano G."/>
            <person name="Paoli F."/>
            <person name="Bruttini M."/>
            <person name="Carapelli A."/>
            <person name="Frati F."/>
            <person name="Nardi F."/>
        </authorList>
    </citation>
    <scope>NUCLEOTIDE SEQUENCE [LARGE SCALE GENOMIC DNA]</scope>
    <source>
        <strain evidence="2">DMR45628</strain>
    </source>
</reference>
<comment type="caution">
    <text evidence="2">The sequence shown here is derived from an EMBL/GenBank/DDBJ whole genome shotgun (WGS) entry which is preliminary data.</text>
</comment>
<name>A0AAW1K0N7_POPJA</name>
<protein>
    <submittedName>
        <fullName evidence="2">Uncharacterized protein</fullName>
    </submittedName>
</protein>
<gene>
    <name evidence="2" type="ORF">QE152_g25698</name>
</gene>
<sequence length="108" mass="11896">MRHPGMANSTARGHSVPGRGRGDRGGRPSASYGPRPGYGEGRSQYYAPKDYSPLASAPPASGGYRSSHPYAGAYEMRQKSPFVVSVRLEAETRTKKVRRQYSHILIDW</sequence>
<feature type="region of interest" description="Disordered" evidence="1">
    <location>
        <begin position="1"/>
        <end position="69"/>
    </location>
</feature>